<dbReference type="PANTHER" id="PTHR11814">
    <property type="entry name" value="SULFATE TRANSPORTER"/>
    <property type="match status" value="1"/>
</dbReference>
<comment type="function">
    <text evidence="16">Sodium-independent anion exchanger mediating bicarbonate, chloride, sulfate and oxalate transport. Exhibits sodium-independent sulfate anion transporter activity that may cooperate with SLC26A2 to mediate DIDS-sensitive sulfate uptake into high endothelial venules endothelial cells (HEVEC). In the kidney, mediates chloride-bicarbonate exchange, facilitating V-ATPase-mediated acid secretion. May function as a chloride channel, playing an important role in moderating chloride homeostasis and neuronal activity in the cerebellum.</text>
</comment>
<reference evidence="22" key="2">
    <citation type="submission" date="2025-08" db="UniProtKB">
        <authorList>
            <consortium name="RefSeq"/>
        </authorList>
    </citation>
    <scope>IDENTIFICATION</scope>
    <source>
        <strain evidence="22">S238N-H82</strain>
        <tissue evidence="22">Testes</tissue>
    </source>
</reference>
<evidence type="ECO:0000256" key="15">
    <source>
        <dbReference type="ARBA" id="ARBA00052349"/>
    </source>
</evidence>
<name>A0A9J7M4T8_BRAFL</name>
<dbReference type="GO" id="GO:0005886">
    <property type="term" value="C:plasma membrane"/>
    <property type="evidence" value="ECO:0000318"/>
    <property type="project" value="GO_Central"/>
</dbReference>
<evidence type="ECO:0000256" key="6">
    <source>
        <dbReference type="ARBA" id="ARBA00022475"/>
    </source>
</evidence>
<feature type="transmembrane region" description="Helical" evidence="19">
    <location>
        <begin position="328"/>
        <end position="351"/>
    </location>
</feature>
<comment type="similarity">
    <text evidence="4">Belongs to the SLC26A/SulP transporter (TC 2.A.53) family.</text>
</comment>
<evidence type="ECO:0000256" key="14">
    <source>
        <dbReference type="ARBA" id="ARBA00050316"/>
    </source>
</evidence>
<evidence type="ECO:0000256" key="3">
    <source>
        <dbReference type="ARBA" id="ARBA00004554"/>
    </source>
</evidence>
<dbReference type="GO" id="GO:0005765">
    <property type="term" value="C:lysosomal membrane"/>
    <property type="evidence" value="ECO:0007669"/>
    <property type="project" value="UniProtKB-SubCell"/>
</dbReference>
<feature type="domain" description="STAS" evidence="20">
    <location>
        <begin position="498"/>
        <end position="608"/>
    </location>
</feature>
<evidence type="ECO:0000256" key="7">
    <source>
        <dbReference type="ARBA" id="ARBA00022681"/>
    </source>
</evidence>
<keyword evidence="21" id="KW-1185">Reference proteome</keyword>
<dbReference type="RefSeq" id="XP_035694736.1">
    <property type="nucleotide sequence ID" value="XM_035838843.1"/>
</dbReference>
<dbReference type="GO" id="GO:0015116">
    <property type="term" value="F:sulfate transmembrane transporter activity"/>
    <property type="evidence" value="ECO:0000318"/>
    <property type="project" value="GO_Central"/>
</dbReference>
<accession>A0A9J7M4T8</accession>
<feature type="transmembrane region" description="Helical" evidence="19">
    <location>
        <begin position="458"/>
        <end position="489"/>
    </location>
</feature>
<keyword evidence="7" id="KW-0039">Anion exchange</keyword>
<feature type="transmembrane region" description="Helical" evidence="19">
    <location>
        <begin position="211"/>
        <end position="232"/>
    </location>
</feature>
<keyword evidence="6" id="KW-1003">Cell membrane</keyword>
<dbReference type="GO" id="GO:1902358">
    <property type="term" value="P:sulfate transmembrane transport"/>
    <property type="evidence" value="ECO:0000318"/>
    <property type="project" value="GO_Central"/>
</dbReference>
<evidence type="ECO:0000256" key="12">
    <source>
        <dbReference type="ARBA" id="ARBA00023228"/>
    </source>
</evidence>
<dbReference type="Proteomes" id="UP000001554">
    <property type="component" value="Chromosome 13"/>
</dbReference>
<feature type="transmembrane region" description="Helical" evidence="19">
    <location>
        <begin position="69"/>
        <end position="89"/>
    </location>
</feature>
<evidence type="ECO:0000256" key="17">
    <source>
        <dbReference type="ARBA" id="ARBA00073161"/>
    </source>
</evidence>
<dbReference type="KEGG" id="bfo:118428705"/>
<evidence type="ECO:0000256" key="5">
    <source>
        <dbReference type="ARBA" id="ARBA00022448"/>
    </source>
</evidence>
<keyword evidence="11 19" id="KW-0472">Membrane</keyword>
<evidence type="ECO:0000256" key="9">
    <source>
        <dbReference type="ARBA" id="ARBA00022989"/>
    </source>
</evidence>
<gene>
    <name evidence="22" type="primary">LOC118428705</name>
</gene>
<sequence length="664" mass="72332">MCDTVDSGTQVAIHELGNRDGEDQGWREDIKQGCSRFLRSCCTVKTAKTRLPILTWLPTYRLAWLFRDFVAGFTVGLTVIPQGLAYAALAELPLQYGLYSAFMGCFVYCVFGGSRHVTLGPTAITTLMVAEYVNGEPVYAVVLCLLAGCVQFLMGVLHLGFLVNFISFPVLAGFSSAAAITIATSQVKLVLGLKNIPRSFIKAVPTIFQKITHTNLSDMGMGIVCFVVLIVLKKLKEVDWDKKKGTLQKPPLWQKILRKVLWLFGTVRNAVVVVAASLVAYGLLTRGISTFTLTKEIKPGLPAFQPPQFWLVKNGTVVKNGPEIIQDIGVGLVIVPLIGFLESIAIGKAFARKGNYRIDATQELIAIGVTNMLGSFVSAYPVTGSFGRTAVNYQSGVKTQLGGLFTGILVILALAFLTPSFKYIPSAALGAVIISAVIQMVEYSVIPVFWRVKKLDLLAFFVTFFGVLLLGIQYGIALGVGVSLIILLYPSARPRATVYPASIAPDDVLIVQLESGLNFPAVDYMRDVVAKDAFKEKPYKNVVMRCCCVSDIDCTVVQALDQLIEEFEARGLKLHFSCMRPDIRAALVRSKIKGFRYFKTCEDAIAAMRAVSEPDQENGEVIMTDHALLSNIDTPDDDTPGNTPDNVPCTIHIPAVNVSKVTAV</sequence>
<dbReference type="GO" id="GO:0016324">
    <property type="term" value="C:apical plasma membrane"/>
    <property type="evidence" value="ECO:0007669"/>
    <property type="project" value="UniProtKB-SubCell"/>
</dbReference>
<feature type="transmembrane region" description="Helical" evidence="19">
    <location>
        <begin position="170"/>
        <end position="191"/>
    </location>
</feature>
<feature type="transmembrane region" description="Helical" evidence="19">
    <location>
        <begin position="138"/>
        <end position="163"/>
    </location>
</feature>
<keyword evidence="5" id="KW-0813">Transport</keyword>
<feature type="transmembrane region" description="Helical" evidence="19">
    <location>
        <begin position="96"/>
        <end position="118"/>
    </location>
</feature>
<evidence type="ECO:0000256" key="11">
    <source>
        <dbReference type="ARBA" id="ARBA00023136"/>
    </source>
</evidence>
<keyword evidence="8 19" id="KW-0812">Transmembrane</keyword>
<evidence type="ECO:0000256" key="4">
    <source>
        <dbReference type="ARBA" id="ARBA00008692"/>
    </source>
</evidence>
<dbReference type="Pfam" id="PF00916">
    <property type="entry name" value="Sulfate_transp"/>
    <property type="match status" value="1"/>
</dbReference>
<proteinExistence type="inferred from homology"/>
<feature type="transmembrane region" description="Helical" evidence="19">
    <location>
        <begin position="402"/>
        <end position="421"/>
    </location>
</feature>
<dbReference type="GeneID" id="118428705"/>
<organism evidence="21 22">
    <name type="scientific">Branchiostoma floridae</name>
    <name type="common">Florida lancelet</name>
    <name type="synonym">Amphioxus</name>
    <dbReference type="NCBI Taxonomy" id="7739"/>
    <lineage>
        <taxon>Eukaryota</taxon>
        <taxon>Metazoa</taxon>
        <taxon>Chordata</taxon>
        <taxon>Cephalochordata</taxon>
        <taxon>Leptocardii</taxon>
        <taxon>Amphioxiformes</taxon>
        <taxon>Branchiostomatidae</taxon>
        <taxon>Branchiostoma</taxon>
    </lineage>
</organism>
<dbReference type="OrthoDB" id="288203at2759"/>
<dbReference type="Pfam" id="PF01740">
    <property type="entry name" value="STAS"/>
    <property type="match status" value="1"/>
</dbReference>
<evidence type="ECO:0000256" key="18">
    <source>
        <dbReference type="ARBA" id="ARBA00083171"/>
    </source>
</evidence>
<evidence type="ECO:0000256" key="10">
    <source>
        <dbReference type="ARBA" id="ARBA00023065"/>
    </source>
</evidence>
<evidence type="ECO:0000256" key="1">
    <source>
        <dbReference type="ARBA" id="ARBA00004155"/>
    </source>
</evidence>
<dbReference type="InterPro" id="IPR036513">
    <property type="entry name" value="STAS_dom_sf"/>
</dbReference>
<comment type="subcellular location">
    <subcellularLocation>
        <location evidence="2">Apical cell membrane</location>
        <topology evidence="2">Multi-pass membrane protein</topology>
    </subcellularLocation>
    <subcellularLocation>
        <location evidence="3">Basolateral cell membrane</location>
        <topology evidence="3">Multi-pass membrane protein</topology>
    </subcellularLocation>
    <subcellularLocation>
        <location evidence="1">Lysosome membrane</location>
        <topology evidence="1">Multi-pass membrane protein</topology>
    </subcellularLocation>
</comment>
<dbReference type="GO" id="GO:1902476">
    <property type="term" value="P:chloride transmembrane transport"/>
    <property type="evidence" value="ECO:0000318"/>
    <property type="project" value="GO_Central"/>
</dbReference>
<dbReference type="SUPFAM" id="SSF52091">
    <property type="entry name" value="SpoIIaa-like"/>
    <property type="match status" value="1"/>
</dbReference>
<keyword evidence="12" id="KW-0458">Lysosome</keyword>
<dbReference type="OMA" id="RLRLGCW"/>
<evidence type="ECO:0000313" key="22">
    <source>
        <dbReference type="RefSeq" id="XP_035694736.1"/>
    </source>
</evidence>
<dbReference type="PROSITE" id="PS50801">
    <property type="entry name" value="STAS"/>
    <property type="match status" value="1"/>
</dbReference>
<dbReference type="GO" id="GO:0015075">
    <property type="term" value="F:monoatomic ion transmembrane transporter activity"/>
    <property type="evidence" value="ECO:0007669"/>
    <property type="project" value="UniProtKB-ARBA"/>
</dbReference>
<feature type="transmembrane region" description="Helical" evidence="19">
    <location>
        <begin position="363"/>
        <end position="382"/>
    </location>
</feature>
<dbReference type="InterPro" id="IPR002645">
    <property type="entry name" value="STAS_dom"/>
</dbReference>
<dbReference type="CDD" id="cd07042">
    <property type="entry name" value="STAS_SulP_like_sulfate_transporter"/>
    <property type="match status" value="1"/>
</dbReference>
<evidence type="ECO:0000256" key="2">
    <source>
        <dbReference type="ARBA" id="ARBA00004424"/>
    </source>
</evidence>
<comment type="catalytic activity">
    <reaction evidence="15">
        <text>oxalate(in) + chloride(out) = oxalate(out) + chloride(in)</text>
        <dbReference type="Rhea" id="RHEA:72263"/>
        <dbReference type="ChEBI" id="CHEBI:17996"/>
        <dbReference type="ChEBI" id="CHEBI:30623"/>
    </reaction>
</comment>
<dbReference type="NCBIfam" id="TIGR00815">
    <property type="entry name" value="sulP"/>
    <property type="match status" value="1"/>
</dbReference>
<feature type="transmembrane region" description="Helical" evidence="19">
    <location>
        <begin position="260"/>
        <end position="284"/>
    </location>
</feature>
<keyword evidence="10" id="KW-0406">Ion transport</keyword>
<protein>
    <recommendedName>
        <fullName evidence="17">Sodium-independent sulfate anion transporter</fullName>
    </recommendedName>
    <alternativeName>
        <fullName evidence="18">Solute carrier family 26 member 11</fullName>
    </alternativeName>
</protein>
<evidence type="ECO:0000313" key="21">
    <source>
        <dbReference type="Proteomes" id="UP000001554"/>
    </source>
</evidence>
<dbReference type="GO" id="GO:0015297">
    <property type="term" value="F:antiporter activity"/>
    <property type="evidence" value="ECO:0007669"/>
    <property type="project" value="UniProtKB-KW"/>
</dbReference>
<comment type="catalytic activity">
    <reaction evidence="14">
        <text>sulfate(in) + H(+)(in) = sulfate(out) + H(+)(out)</text>
        <dbReference type="Rhea" id="RHEA:28574"/>
        <dbReference type="ChEBI" id="CHEBI:15378"/>
        <dbReference type="ChEBI" id="CHEBI:16189"/>
    </reaction>
</comment>
<evidence type="ECO:0000259" key="20">
    <source>
        <dbReference type="PROSITE" id="PS50801"/>
    </source>
</evidence>
<comment type="catalytic activity">
    <reaction evidence="13">
        <text>hydrogencarbonate(in) + chloride(out) = hydrogencarbonate(out) + chloride(in)</text>
        <dbReference type="Rhea" id="RHEA:72363"/>
        <dbReference type="ChEBI" id="CHEBI:17544"/>
        <dbReference type="ChEBI" id="CHEBI:17996"/>
    </reaction>
</comment>
<dbReference type="FunFam" id="3.30.750.24:FF:000013">
    <property type="entry name" value="Solute carrier family 26 member 11"/>
    <property type="match status" value="1"/>
</dbReference>
<evidence type="ECO:0000256" key="8">
    <source>
        <dbReference type="ARBA" id="ARBA00022692"/>
    </source>
</evidence>
<evidence type="ECO:0000256" key="19">
    <source>
        <dbReference type="SAM" id="Phobius"/>
    </source>
</evidence>
<evidence type="ECO:0000256" key="13">
    <source>
        <dbReference type="ARBA" id="ARBA00049347"/>
    </source>
</evidence>
<reference evidence="21" key="1">
    <citation type="journal article" date="2020" name="Nat. Ecol. Evol.">
        <title>Deeply conserved synteny resolves early events in vertebrate evolution.</title>
        <authorList>
            <person name="Simakov O."/>
            <person name="Marletaz F."/>
            <person name="Yue J.X."/>
            <person name="O'Connell B."/>
            <person name="Jenkins J."/>
            <person name="Brandt A."/>
            <person name="Calef R."/>
            <person name="Tung C.H."/>
            <person name="Huang T.K."/>
            <person name="Schmutz J."/>
            <person name="Satoh N."/>
            <person name="Yu J.K."/>
            <person name="Putnam N.H."/>
            <person name="Green R.E."/>
            <person name="Rokhsar D.S."/>
        </authorList>
    </citation>
    <scope>NUCLEOTIDE SEQUENCE [LARGE SCALE GENOMIC DNA]</scope>
    <source>
        <strain evidence="21">S238N-H82</strain>
    </source>
</reference>
<dbReference type="GO" id="GO:0016323">
    <property type="term" value="C:basolateral plasma membrane"/>
    <property type="evidence" value="ECO:0007669"/>
    <property type="project" value="UniProtKB-SubCell"/>
</dbReference>
<keyword evidence="9 19" id="KW-1133">Transmembrane helix</keyword>
<dbReference type="InterPro" id="IPR011547">
    <property type="entry name" value="SLC26A/SulP_dom"/>
</dbReference>
<dbReference type="Gene3D" id="3.30.750.24">
    <property type="entry name" value="STAS domain"/>
    <property type="match status" value="1"/>
</dbReference>
<feature type="transmembrane region" description="Helical" evidence="19">
    <location>
        <begin position="428"/>
        <end position="446"/>
    </location>
</feature>
<evidence type="ECO:0000256" key="16">
    <source>
        <dbReference type="ARBA" id="ARBA00054369"/>
    </source>
</evidence>
<dbReference type="InterPro" id="IPR001902">
    <property type="entry name" value="SLC26A/SulP_fam"/>
</dbReference>
<dbReference type="AlphaFoldDB" id="A0A9J7M4T8"/>